<comment type="caution">
    <text evidence="2">The sequence shown here is derived from an EMBL/GenBank/DDBJ whole genome shotgun (WGS) entry which is preliminary data.</text>
</comment>
<feature type="region of interest" description="Disordered" evidence="1">
    <location>
        <begin position="1"/>
        <end position="62"/>
    </location>
</feature>
<sequence>MPPHNREELRQRSQQSIIIQRPEISNSCHDENHHALVIRNVDSQQENPADHTDSNQETPTLN</sequence>
<evidence type="ECO:0000313" key="2">
    <source>
        <dbReference type="EMBL" id="CAG8830982.1"/>
    </source>
</evidence>
<evidence type="ECO:0000256" key="1">
    <source>
        <dbReference type="SAM" id="MobiDB-lite"/>
    </source>
</evidence>
<feature type="non-terminal residue" evidence="2">
    <location>
        <position position="62"/>
    </location>
</feature>
<feature type="compositionally biased region" description="Low complexity" evidence="1">
    <location>
        <begin position="12"/>
        <end position="21"/>
    </location>
</feature>
<keyword evidence="3" id="KW-1185">Reference proteome</keyword>
<name>A0ABN7WHP0_GIGMA</name>
<protein>
    <submittedName>
        <fullName evidence="2">35455_t:CDS:1</fullName>
    </submittedName>
</protein>
<proteinExistence type="predicted"/>
<evidence type="ECO:0000313" key="3">
    <source>
        <dbReference type="Proteomes" id="UP000789901"/>
    </source>
</evidence>
<dbReference type="Proteomes" id="UP000789901">
    <property type="component" value="Unassembled WGS sequence"/>
</dbReference>
<feature type="compositionally biased region" description="Basic and acidic residues" evidence="1">
    <location>
        <begin position="1"/>
        <end position="11"/>
    </location>
</feature>
<reference evidence="2 3" key="1">
    <citation type="submission" date="2021-06" db="EMBL/GenBank/DDBJ databases">
        <authorList>
            <person name="Kallberg Y."/>
            <person name="Tangrot J."/>
            <person name="Rosling A."/>
        </authorList>
    </citation>
    <scope>NUCLEOTIDE SEQUENCE [LARGE SCALE GENOMIC DNA]</scope>
    <source>
        <strain evidence="2 3">120-4 pot B 10/14</strain>
    </source>
</reference>
<organism evidence="2 3">
    <name type="scientific">Gigaspora margarita</name>
    <dbReference type="NCBI Taxonomy" id="4874"/>
    <lineage>
        <taxon>Eukaryota</taxon>
        <taxon>Fungi</taxon>
        <taxon>Fungi incertae sedis</taxon>
        <taxon>Mucoromycota</taxon>
        <taxon>Glomeromycotina</taxon>
        <taxon>Glomeromycetes</taxon>
        <taxon>Diversisporales</taxon>
        <taxon>Gigasporaceae</taxon>
        <taxon>Gigaspora</taxon>
    </lineage>
</organism>
<dbReference type="EMBL" id="CAJVQB010043176">
    <property type="protein sequence ID" value="CAG8830982.1"/>
    <property type="molecule type" value="Genomic_DNA"/>
</dbReference>
<accession>A0ABN7WHP0</accession>
<gene>
    <name evidence="2" type="ORF">GMARGA_LOCUS30514</name>
</gene>